<keyword evidence="2" id="KW-1185">Reference proteome</keyword>
<dbReference type="InterPro" id="IPR047187">
    <property type="entry name" value="SF1_C_Upf1"/>
</dbReference>
<dbReference type="Proteomes" id="UP000046392">
    <property type="component" value="Unplaced"/>
</dbReference>
<dbReference type="STRING" id="174720.A0A0N5BR73"/>
<evidence type="ECO:0000313" key="3">
    <source>
        <dbReference type="WBParaSite" id="SPAL_0000837700.1"/>
    </source>
</evidence>
<dbReference type="AlphaFoldDB" id="A0A0N5BR73"/>
<proteinExistence type="predicted"/>
<dbReference type="InterPro" id="IPR045055">
    <property type="entry name" value="DNA2/NAM7-like"/>
</dbReference>
<dbReference type="SUPFAM" id="SSF52540">
    <property type="entry name" value="P-loop containing nucleoside triphosphate hydrolases"/>
    <property type="match status" value="1"/>
</dbReference>
<dbReference type="Gene3D" id="3.40.50.300">
    <property type="entry name" value="P-loop containing nucleotide triphosphate hydrolases"/>
    <property type="match status" value="2"/>
</dbReference>
<dbReference type="PANTHER" id="PTHR10887:SF495">
    <property type="entry name" value="HELICASE SENATAXIN ISOFORM X1-RELATED"/>
    <property type="match status" value="1"/>
</dbReference>
<sequence>LLAGTRKTQSICSALLTGITYGKRYLVVGPTNKACDAILERLFTWDPETNMVLSIKSKSAMVRYPDTHNRSELYYFRHGLERIKDKMEKIDRDKLQLYQSNKASYGSLKANVTDLNEDYFKNLNDAKSRLKNTETKLPSLIMKYINPKIFVCTIDLLIGGIPKAYTENGFDHKIVDEASQVRTSTAILLLSKFPTSNANYRSHPQLVALLSDLFYDGAQYPIRQHYDIDFSWIKLVKHNQHRLSPIYPYYLFHINYPSETHHSGSTYNPKEALDISIFLLYFFTIDYNPDDLATVSMYKAQVNQIHRSAMTLLNRYEYYLKSNNMSSHLIDHKKYTFEDYKTKLIVDTVDGFQGHEKKILIISTTRSTARPDDHETEFYRLRNRICVALTRPNLAFFLFGDISLMKKCDTWGSLAKRMEKEKTVIPFDKTTLANIFFRRGPLSNFINYYFNLRDLKEFLY</sequence>
<dbReference type="WBParaSite" id="SPAL_0000837700.1">
    <property type="protein sequence ID" value="SPAL_0000837700.1"/>
    <property type="gene ID" value="SPAL_0000837700"/>
</dbReference>
<name>A0A0N5BR73_STREA</name>
<organism evidence="2 3">
    <name type="scientific">Strongyloides papillosus</name>
    <name type="common">Intestinal threadworm</name>
    <dbReference type="NCBI Taxonomy" id="174720"/>
    <lineage>
        <taxon>Eukaryota</taxon>
        <taxon>Metazoa</taxon>
        <taxon>Ecdysozoa</taxon>
        <taxon>Nematoda</taxon>
        <taxon>Chromadorea</taxon>
        <taxon>Rhabditida</taxon>
        <taxon>Tylenchina</taxon>
        <taxon>Panagrolaimomorpha</taxon>
        <taxon>Strongyloidoidea</taxon>
        <taxon>Strongyloididae</taxon>
        <taxon>Strongyloides</taxon>
    </lineage>
</organism>
<evidence type="ECO:0000259" key="1">
    <source>
        <dbReference type="Pfam" id="PF13087"/>
    </source>
</evidence>
<evidence type="ECO:0000313" key="2">
    <source>
        <dbReference type="Proteomes" id="UP000046392"/>
    </source>
</evidence>
<reference evidence="3" key="1">
    <citation type="submission" date="2017-02" db="UniProtKB">
        <authorList>
            <consortium name="WormBaseParasite"/>
        </authorList>
    </citation>
    <scope>IDENTIFICATION</scope>
</reference>
<dbReference type="InterPro" id="IPR041679">
    <property type="entry name" value="DNA2/NAM7-like_C"/>
</dbReference>
<protein>
    <submittedName>
        <fullName evidence="3">AAA_12 domain-containing protein</fullName>
    </submittedName>
</protein>
<dbReference type="InterPro" id="IPR027417">
    <property type="entry name" value="P-loop_NTPase"/>
</dbReference>
<accession>A0A0N5BR73</accession>
<feature type="domain" description="DNA2/NAM7 helicase-like C-terminal" evidence="1">
    <location>
        <begin position="197"/>
        <end position="401"/>
    </location>
</feature>
<dbReference type="Pfam" id="PF13087">
    <property type="entry name" value="AAA_12"/>
    <property type="match status" value="1"/>
</dbReference>
<dbReference type="PANTHER" id="PTHR10887">
    <property type="entry name" value="DNA2/NAM7 HELICASE FAMILY"/>
    <property type="match status" value="1"/>
</dbReference>
<dbReference type="CDD" id="cd18808">
    <property type="entry name" value="SF1_C_Upf1"/>
    <property type="match status" value="1"/>
</dbReference>